<dbReference type="PROSITE" id="PS50943">
    <property type="entry name" value="HTH_CROC1"/>
    <property type="match status" value="1"/>
</dbReference>
<keyword evidence="3" id="KW-1185">Reference proteome</keyword>
<reference evidence="2 3" key="1">
    <citation type="submission" date="2019-08" db="EMBL/GenBank/DDBJ databases">
        <title>Selenomonas sp. mPRGC5 and Selenomonas sp. mPRGC8 isolated from ruminal fluid of dairy goat (Capra hircus).</title>
        <authorList>
            <person name="Poothong S."/>
            <person name="Nuengjamnong C."/>
            <person name="Tanasupawat S."/>
        </authorList>
    </citation>
    <scope>NUCLEOTIDE SEQUENCE [LARGE SCALE GENOMIC DNA]</scope>
    <source>
        <strain evidence="3">mPRGC8</strain>
    </source>
</reference>
<evidence type="ECO:0000313" key="2">
    <source>
        <dbReference type="EMBL" id="TYZ26751.1"/>
    </source>
</evidence>
<proteinExistence type="predicted"/>
<evidence type="ECO:0000313" key="3">
    <source>
        <dbReference type="Proteomes" id="UP000322783"/>
    </source>
</evidence>
<dbReference type="InterPro" id="IPR001387">
    <property type="entry name" value="Cro/C1-type_HTH"/>
</dbReference>
<organism evidence="2 3">
    <name type="scientific">Selenomonas caprae</name>
    <dbReference type="NCBI Taxonomy" id="2606905"/>
    <lineage>
        <taxon>Bacteria</taxon>
        <taxon>Bacillati</taxon>
        <taxon>Bacillota</taxon>
        <taxon>Negativicutes</taxon>
        <taxon>Selenomonadales</taxon>
        <taxon>Selenomonadaceae</taxon>
        <taxon>Selenomonas</taxon>
    </lineage>
</organism>
<sequence>MRLGKLGEQMNQIMKAAYPHTRLREYRDNYGLSQSELASESGVLLRQIQLFEQGQRNINKTAAVTLYKLAKALHCRMEDLLEPLRKNVAM</sequence>
<dbReference type="Gene3D" id="1.10.260.40">
    <property type="entry name" value="lambda repressor-like DNA-binding domains"/>
    <property type="match status" value="1"/>
</dbReference>
<accession>A0A5D6WDY7</accession>
<comment type="caution">
    <text evidence="2">The sequence shown here is derived from an EMBL/GenBank/DDBJ whole genome shotgun (WGS) entry which is preliminary data.</text>
</comment>
<dbReference type="AlphaFoldDB" id="A0A5D6WDY7"/>
<gene>
    <name evidence="2" type="ORF">FZ041_13595</name>
</gene>
<dbReference type="EMBL" id="VTOZ01000040">
    <property type="protein sequence ID" value="TYZ26751.1"/>
    <property type="molecule type" value="Genomic_DNA"/>
</dbReference>
<dbReference type="Proteomes" id="UP000322783">
    <property type="component" value="Unassembled WGS sequence"/>
</dbReference>
<dbReference type="CDD" id="cd00093">
    <property type="entry name" value="HTH_XRE"/>
    <property type="match status" value="1"/>
</dbReference>
<dbReference type="GO" id="GO:0003677">
    <property type="term" value="F:DNA binding"/>
    <property type="evidence" value="ECO:0007669"/>
    <property type="project" value="InterPro"/>
</dbReference>
<name>A0A5D6WDY7_9FIRM</name>
<dbReference type="InterPro" id="IPR010982">
    <property type="entry name" value="Lambda_DNA-bd_dom_sf"/>
</dbReference>
<evidence type="ECO:0000259" key="1">
    <source>
        <dbReference type="PROSITE" id="PS50943"/>
    </source>
</evidence>
<feature type="domain" description="HTH cro/C1-type" evidence="1">
    <location>
        <begin position="23"/>
        <end position="80"/>
    </location>
</feature>
<protein>
    <submittedName>
        <fullName evidence="2">Helix-turn-helix transcriptional regulator</fullName>
    </submittedName>
</protein>
<dbReference type="SUPFAM" id="SSF47413">
    <property type="entry name" value="lambda repressor-like DNA-binding domains"/>
    <property type="match status" value="1"/>
</dbReference>
<dbReference type="Pfam" id="PF01381">
    <property type="entry name" value="HTH_3"/>
    <property type="match status" value="1"/>
</dbReference>
<dbReference type="SMART" id="SM00530">
    <property type="entry name" value="HTH_XRE"/>
    <property type="match status" value="1"/>
</dbReference>